<organism evidence="2 3">
    <name type="scientific">Soboliphyme baturini</name>
    <dbReference type="NCBI Taxonomy" id="241478"/>
    <lineage>
        <taxon>Eukaryota</taxon>
        <taxon>Metazoa</taxon>
        <taxon>Ecdysozoa</taxon>
        <taxon>Nematoda</taxon>
        <taxon>Enoplea</taxon>
        <taxon>Dorylaimia</taxon>
        <taxon>Dioctophymatida</taxon>
        <taxon>Dioctophymatoidea</taxon>
        <taxon>Soboliphymatidae</taxon>
        <taxon>Soboliphyme</taxon>
    </lineage>
</organism>
<evidence type="ECO:0000313" key="3">
    <source>
        <dbReference type="Proteomes" id="UP000270296"/>
    </source>
</evidence>
<dbReference type="PANTHER" id="PTHR46320:SF1">
    <property type="entry name" value="GLYCEROPHOSPHODIESTER PHOSPHODIESTERASE 1"/>
    <property type="match status" value="1"/>
</dbReference>
<dbReference type="InterPro" id="IPR017946">
    <property type="entry name" value="PLC-like_Pdiesterase_TIM-brl"/>
</dbReference>
<dbReference type="GO" id="GO:0006644">
    <property type="term" value="P:phospholipid metabolic process"/>
    <property type="evidence" value="ECO:0007669"/>
    <property type="project" value="TreeGrafter"/>
</dbReference>
<proteinExistence type="predicted"/>
<dbReference type="InterPro" id="IPR036322">
    <property type="entry name" value="WD40_repeat_dom_sf"/>
</dbReference>
<dbReference type="SMART" id="SM00320">
    <property type="entry name" value="WD40"/>
    <property type="match status" value="2"/>
</dbReference>
<dbReference type="GO" id="GO:0006580">
    <property type="term" value="P:ethanolamine metabolic process"/>
    <property type="evidence" value="ECO:0007669"/>
    <property type="project" value="TreeGrafter"/>
</dbReference>
<dbReference type="EMBL" id="UZAM01010671">
    <property type="protein sequence ID" value="VDP13301.1"/>
    <property type="molecule type" value="Genomic_DNA"/>
</dbReference>
<dbReference type="AlphaFoldDB" id="A0A3P8ARX9"/>
<dbReference type="Proteomes" id="UP000270296">
    <property type="component" value="Unassembled WGS sequence"/>
</dbReference>
<dbReference type="GO" id="GO:0008889">
    <property type="term" value="F:glycerophosphodiester phosphodiesterase activity"/>
    <property type="evidence" value="ECO:0007669"/>
    <property type="project" value="TreeGrafter"/>
</dbReference>
<dbReference type="GO" id="GO:0070291">
    <property type="term" value="P:N-acylethanolamine metabolic process"/>
    <property type="evidence" value="ECO:0007669"/>
    <property type="project" value="TreeGrafter"/>
</dbReference>
<accession>A0A3P8ARX9</accession>
<dbReference type="InterPro" id="IPR030395">
    <property type="entry name" value="GP_PDE_dom"/>
</dbReference>
<dbReference type="OrthoDB" id="197419at2759"/>
<dbReference type="InterPro" id="IPR001680">
    <property type="entry name" value="WD40_rpt"/>
</dbReference>
<dbReference type="Pfam" id="PF03009">
    <property type="entry name" value="GDPD"/>
    <property type="match status" value="1"/>
</dbReference>
<dbReference type="SUPFAM" id="SSF51695">
    <property type="entry name" value="PLC-like phosphodiesterases"/>
    <property type="match status" value="1"/>
</dbReference>
<gene>
    <name evidence="2" type="ORF">SBAD_LOCUS7489</name>
</gene>
<dbReference type="SUPFAM" id="SSF50978">
    <property type="entry name" value="WD40 repeat-like"/>
    <property type="match status" value="1"/>
</dbReference>
<keyword evidence="3" id="KW-1185">Reference proteome</keyword>
<dbReference type="PANTHER" id="PTHR46320">
    <property type="entry name" value="GLYCEROPHOSPHODIESTER PHOSPHODIESTERASE 1"/>
    <property type="match status" value="1"/>
</dbReference>
<evidence type="ECO:0000259" key="1">
    <source>
        <dbReference type="PROSITE" id="PS51704"/>
    </source>
</evidence>
<reference evidence="2 3" key="1">
    <citation type="submission" date="2018-11" db="EMBL/GenBank/DDBJ databases">
        <authorList>
            <consortium name="Pathogen Informatics"/>
        </authorList>
    </citation>
    <scope>NUCLEOTIDE SEQUENCE [LARGE SCALE GENOMIC DNA]</scope>
</reference>
<feature type="domain" description="GP-PDE" evidence="1">
    <location>
        <begin position="389"/>
        <end position="660"/>
    </location>
</feature>
<sequence length="671" mass="75511">MLRVVCSIAAQCLLELLVHPPSPLLPPFCPLRRAAADLIGRGFAVWQPYLDVSKVILTLLSWCAENEQLGMSHDSKLPLNWRLDAFKIAQASLWSIANVCPAAFITALSTEVVRFTSLSQHQMVNHMSPLIRSKQQILSIIEALFNSQFDVMQEVISSVGEIVVHCLDTALLKYKNVTELHPAIARIPIIAYSVQTRRIAFGSKNGSVVIYELRAGKSQVIQAHSRCVSICSFSDDGKYLATCSCEEGRVNLWQMSQSFLGMGQSQVKCIRQFSIPPTTPDNKVVALKNDRLRFVWLATKTVALVLPNGTEHRNTSKAVMVAADWNLDIADAVPMEIVLLFLVTLRFCSASLLRSTVFSAVVPLTLMIFYLLGCNRADFEQGNAFMRGFRVGAHRGLSLDAPENTLVAIRKSYELGAHLVELDVEVTADDVVVLMHDDHVNRTTNGVGAVRRMNYSQLKNLNAAAKFSHRQKYDVQRIPTLKQALRLCSQLRLKVLIDVKRPDPRISDTILDVFKEDPHIYDSVAVASFYPQVAYWIRRSDPKIVAGHTWCPGLFTQKSCQTAEEYYLSPLARFFAARVDKIYSWFLHHVVSKITGSTLFLVEHKALSANYIKKWRQQGVHVIAWTVNSVPEKSYFLNTLKCPFLTDQLSDFVSEMRKNETSTHDRVNKQI</sequence>
<dbReference type="GO" id="GO:0005886">
    <property type="term" value="C:plasma membrane"/>
    <property type="evidence" value="ECO:0007669"/>
    <property type="project" value="TreeGrafter"/>
</dbReference>
<dbReference type="InterPro" id="IPR015943">
    <property type="entry name" value="WD40/YVTN_repeat-like_dom_sf"/>
</dbReference>
<dbReference type="Gene3D" id="2.130.10.10">
    <property type="entry name" value="YVTN repeat-like/Quinoprotein amine dehydrogenase"/>
    <property type="match status" value="1"/>
</dbReference>
<evidence type="ECO:0000313" key="2">
    <source>
        <dbReference type="EMBL" id="VDP13301.1"/>
    </source>
</evidence>
<name>A0A3P8ARX9_9BILA</name>
<protein>
    <recommendedName>
        <fullName evidence="1">GP-PDE domain-containing protein</fullName>
    </recommendedName>
</protein>
<dbReference type="PROSITE" id="PS51704">
    <property type="entry name" value="GP_PDE"/>
    <property type="match status" value="1"/>
</dbReference>
<dbReference type="Gene3D" id="3.20.20.190">
    <property type="entry name" value="Phosphatidylinositol (PI) phosphodiesterase"/>
    <property type="match status" value="1"/>
</dbReference>